<sequence length="270" mass="29531">MYAFTASISLYNPAYSLKGIFEVKAITGVFSSFFIFIHGFIPPPTSPTNKRKNNDSAIILTVRGSAPSGNSPVSIRIYSALFCLFQFMLILDLGNTATRSWQHTDLPNASSANLTKRSSAGHSTVENGEKGSNAKIHRRISMVEELNTDYKAAEKKHKESNRSGSNTFLKNRVCGHCSDFKCKFNNTSSAIAVNPPPTPGVVKSLLVNRPWNVTNEPVKYLKDVVTSLMGKAFQGRAIGGTHFISNIAGTMLPSDLQNKLELLDIPSMQL</sequence>
<dbReference type="AlphaFoldDB" id="A0A4S8L1H1"/>
<feature type="region of interest" description="Disordered" evidence="1">
    <location>
        <begin position="106"/>
        <end position="138"/>
    </location>
</feature>
<proteinExistence type="predicted"/>
<dbReference type="OrthoDB" id="196547at2759"/>
<dbReference type="EMBL" id="ML179746">
    <property type="protein sequence ID" value="THU82244.1"/>
    <property type="molecule type" value="Genomic_DNA"/>
</dbReference>
<keyword evidence="2" id="KW-1133">Transmembrane helix</keyword>
<evidence type="ECO:0000313" key="3">
    <source>
        <dbReference type="EMBL" id="THU82244.1"/>
    </source>
</evidence>
<organism evidence="3 4">
    <name type="scientific">Dendrothele bispora (strain CBS 962.96)</name>
    <dbReference type="NCBI Taxonomy" id="1314807"/>
    <lineage>
        <taxon>Eukaryota</taxon>
        <taxon>Fungi</taxon>
        <taxon>Dikarya</taxon>
        <taxon>Basidiomycota</taxon>
        <taxon>Agaricomycotina</taxon>
        <taxon>Agaricomycetes</taxon>
        <taxon>Agaricomycetidae</taxon>
        <taxon>Agaricales</taxon>
        <taxon>Agaricales incertae sedis</taxon>
        <taxon>Dendrothele</taxon>
    </lineage>
</organism>
<keyword evidence="2" id="KW-0812">Transmembrane</keyword>
<gene>
    <name evidence="3" type="ORF">K435DRAFT_872509</name>
</gene>
<evidence type="ECO:0000313" key="4">
    <source>
        <dbReference type="Proteomes" id="UP000297245"/>
    </source>
</evidence>
<dbReference type="Proteomes" id="UP000297245">
    <property type="component" value="Unassembled WGS sequence"/>
</dbReference>
<keyword evidence="2" id="KW-0472">Membrane</keyword>
<name>A0A4S8L1H1_DENBC</name>
<keyword evidence="4" id="KW-1185">Reference proteome</keyword>
<reference evidence="3 4" key="1">
    <citation type="journal article" date="2019" name="Nat. Ecol. Evol.">
        <title>Megaphylogeny resolves global patterns of mushroom evolution.</title>
        <authorList>
            <person name="Varga T."/>
            <person name="Krizsan K."/>
            <person name="Foldi C."/>
            <person name="Dima B."/>
            <person name="Sanchez-Garcia M."/>
            <person name="Sanchez-Ramirez S."/>
            <person name="Szollosi G.J."/>
            <person name="Szarkandi J.G."/>
            <person name="Papp V."/>
            <person name="Albert L."/>
            <person name="Andreopoulos W."/>
            <person name="Angelini C."/>
            <person name="Antonin V."/>
            <person name="Barry K.W."/>
            <person name="Bougher N.L."/>
            <person name="Buchanan P."/>
            <person name="Buyck B."/>
            <person name="Bense V."/>
            <person name="Catcheside P."/>
            <person name="Chovatia M."/>
            <person name="Cooper J."/>
            <person name="Damon W."/>
            <person name="Desjardin D."/>
            <person name="Finy P."/>
            <person name="Geml J."/>
            <person name="Haridas S."/>
            <person name="Hughes K."/>
            <person name="Justo A."/>
            <person name="Karasinski D."/>
            <person name="Kautmanova I."/>
            <person name="Kiss B."/>
            <person name="Kocsube S."/>
            <person name="Kotiranta H."/>
            <person name="LaButti K.M."/>
            <person name="Lechner B.E."/>
            <person name="Liimatainen K."/>
            <person name="Lipzen A."/>
            <person name="Lukacs Z."/>
            <person name="Mihaltcheva S."/>
            <person name="Morgado L.N."/>
            <person name="Niskanen T."/>
            <person name="Noordeloos M.E."/>
            <person name="Ohm R.A."/>
            <person name="Ortiz-Santana B."/>
            <person name="Ovrebo C."/>
            <person name="Racz N."/>
            <person name="Riley R."/>
            <person name="Savchenko A."/>
            <person name="Shiryaev A."/>
            <person name="Soop K."/>
            <person name="Spirin V."/>
            <person name="Szebenyi C."/>
            <person name="Tomsovsky M."/>
            <person name="Tulloss R.E."/>
            <person name="Uehling J."/>
            <person name="Grigoriev I.V."/>
            <person name="Vagvolgyi C."/>
            <person name="Papp T."/>
            <person name="Martin F.M."/>
            <person name="Miettinen O."/>
            <person name="Hibbett D.S."/>
            <person name="Nagy L.G."/>
        </authorList>
    </citation>
    <scope>NUCLEOTIDE SEQUENCE [LARGE SCALE GENOMIC DNA]</scope>
    <source>
        <strain evidence="3 4">CBS 962.96</strain>
    </source>
</reference>
<feature type="transmembrane region" description="Helical" evidence="2">
    <location>
        <begin position="21"/>
        <end position="41"/>
    </location>
</feature>
<feature type="compositionally biased region" description="Polar residues" evidence="1">
    <location>
        <begin position="106"/>
        <end position="126"/>
    </location>
</feature>
<protein>
    <submittedName>
        <fullName evidence="3">Uncharacterized protein</fullName>
    </submittedName>
</protein>
<accession>A0A4S8L1H1</accession>
<evidence type="ECO:0000256" key="1">
    <source>
        <dbReference type="SAM" id="MobiDB-lite"/>
    </source>
</evidence>
<evidence type="ECO:0000256" key="2">
    <source>
        <dbReference type="SAM" id="Phobius"/>
    </source>
</evidence>